<evidence type="ECO:0000313" key="4">
    <source>
        <dbReference type="EMBL" id="CAB4167533.1"/>
    </source>
</evidence>
<proteinExistence type="predicted"/>
<sequence>MDTIVLDFETHYSPTYSLSKITTEEYVRHELFEVIGVAVKVNDGETQWFSGTHEEVKDFLSTFNWGDAAAVAHNAAFDMAILSWHFDIRPKRIIDTLSMARALHGTEVGGSLKTLAEYYELGVKGTEVVAALGFRREDFTPEGLEAYGGYCKNDVELTYSLLSRLIGGFPDSELRLIDLTIRMFTEPRLVLDVAVLTAHLKKVQYDKHSLMEKVNNSRDELMSNPKLAEVLIGLGVEPPMKKSPATGRETFAFAKQDEEFKALLEHENALVQTIVAARLGVRSTMEETRTARFIGIAQRGPLPVPLRYYAAHTGRWGGSDKINVQNLGKKSPLKNSICAPEGYVVIDADSSQIEARTLAWLAEQHDLVKAFDAGEDVYKIMAAAIYDKPQEDITTAERFVGKTVVLGCGYGLGSARFRVQMKTFGVDMSEAESASTIATYRKTYPSIPELWRKAGKALEALATTHEENRTVVVGRKGALFVDGHNGIRLPNGLYIHYPNLRLTDNPEEPDGGQEWIYEVRKGRSVTQTRIYGAKAVENLTQALARIVIGEQMLLVAKRYPVVMTVHDAIACVAPEGEAEEAQAFVEACMRTRPAWAPDLPLNCESGYGRSYGDC</sequence>
<dbReference type="GO" id="GO:0006302">
    <property type="term" value="P:double-strand break repair"/>
    <property type="evidence" value="ECO:0007669"/>
    <property type="project" value="TreeGrafter"/>
</dbReference>
<dbReference type="EMBL" id="LR798362">
    <property type="protein sequence ID" value="CAB5226827.1"/>
    <property type="molecule type" value="Genomic_DNA"/>
</dbReference>
<keyword evidence="1" id="KW-0235">DNA replication</keyword>
<dbReference type="EMBL" id="LR797234">
    <property type="protein sequence ID" value="CAB4195597.1"/>
    <property type="molecule type" value="Genomic_DNA"/>
</dbReference>
<evidence type="ECO:0000313" key="7">
    <source>
        <dbReference type="EMBL" id="CAB4195597.1"/>
    </source>
</evidence>
<dbReference type="PRINTS" id="PR00868">
    <property type="entry name" value="DNAPOLI"/>
</dbReference>
<feature type="domain" description="DNA-directed DNA polymerase family A palm" evidence="2">
    <location>
        <begin position="330"/>
        <end position="577"/>
    </location>
</feature>
<dbReference type="Gene3D" id="1.10.150.20">
    <property type="entry name" value="5' to 3' exonuclease, C-terminal subdomain"/>
    <property type="match status" value="1"/>
</dbReference>
<dbReference type="EMBL" id="LR796827">
    <property type="protein sequence ID" value="CAB4168406.1"/>
    <property type="molecule type" value="Genomic_DNA"/>
</dbReference>
<dbReference type="Gene3D" id="3.30.70.370">
    <property type="match status" value="1"/>
</dbReference>
<accession>A0A6J5QN34</accession>
<dbReference type="InterPro" id="IPR002298">
    <property type="entry name" value="DNA_polymerase_A"/>
</dbReference>
<evidence type="ECO:0000259" key="2">
    <source>
        <dbReference type="SMART" id="SM00482"/>
    </source>
</evidence>
<evidence type="ECO:0000313" key="5">
    <source>
        <dbReference type="EMBL" id="CAB4168406.1"/>
    </source>
</evidence>
<name>A0A6J5QN34_9CAUD</name>
<evidence type="ECO:0000313" key="8">
    <source>
        <dbReference type="EMBL" id="CAB4205308.1"/>
    </source>
</evidence>
<dbReference type="Gene3D" id="3.30.420.10">
    <property type="entry name" value="Ribonuclease H-like superfamily/Ribonuclease H"/>
    <property type="match status" value="1"/>
</dbReference>
<dbReference type="GO" id="GO:0039693">
    <property type="term" value="P:viral DNA genome replication"/>
    <property type="evidence" value="ECO:0007669"/>
    <property type="project" value="UniProtKB-KW"/>
</dbReference>
<dbReference type="EMBL" id="LR796804">
    <property type="protein sequence ID" value="CAB4167533.1"/>
    <property type="molecule type" value="Genomic_DNA"/>
</dbReference>
<dbReference type="EMBL" id="LR797356">
    <property type="protein sequence ID" value="CAB4205308.1"/>
    <property type="molecule type" value="Genomic_DNA"/>
</dbReference>
<dbReference type="SUPFAM" id="SSF53098">
    <property type="entry name" value="Ribonuclease H-like"/>
    <property type="match status" value="1"/>
</dbReference>
<dbReference type="GO" id="GO:0008408">
    <property type="term" value="F:3'-5' exonuclease activity"/>
    <property type="evidence" value="ECO:0007669"/>
    <property type="project" value="InterPro"/>
</dbReference>
<evidence type="ECO:0000313" key="9">
    <source>
        <dbReference type="EMBL" id="CAB4221751.1"/>
    </source>
</evidence>
<dbReference type="InterPro" id="IPR036397">
    <property type="entry name" value="RNaseH_sf"/>
</dbReference>
<dbReference type="EMBL" id="LR797506">
    <property type="protein sequence ID" value="CAB4221751.1"/>
    <property type="molecule type" value="Genomic_DNA"/>
</dbReference>
<evidence type="ECO:0000313" key="6">
    <source>
        <dbReference type="EMBL" id="CAB4180964.1"/>
    </source>
</evidence>
<keyword evidence="6" id="KW-0269">Exonuclease</keyword>
<dbReference type="Pfam" id="PF01612">
    <property type="entry name" value="DNA_pol_A_exo1"/>
    <property type="match status" value="1"/>
</dbReference>
<evidence type="ECO:0000256" key="1">
    <source>
        <dbReference type="ARBA" id="ARBA00023109"/>
    </source>
</evidence>
<dbReference type="PANTHER" id="PTHR10133">
    <property type="entry name" value="DNA POLYMERASE I"/>
    <property type="match status" value="1"/>
</dbReference>
<dbReference type="InterPro" id="IPR043502">
    <property type="entry name" value="DNA/RNA_pol_sf"/>
</dbReference>
<dbReference type="PANTHER" id="PTHR10133:SF62">
    <property type="entry name" value="DNA POLYMERASE THETA"/>
    <property type="match status" value="1"/>
</dbReference>
<keyword evidence="6" id="KW-0540">Nuclease</keyword>
<evidence type="ECO:0000313" key="3">
    <source>
        <dbReference type="EMBL" id="CAB4155556.1"/>
    </source>
</evidence>
<dbReference type="InterPro" id="IPR002562">
    <property type="entry name" value="3'-5'_exonuclease_dom"/>
</dbReference>
<organism evidence="6">
    <name type="scientific">uncultured Caudovirales phage</name>
    <dbReference type="NCBI Taxonomy" id="2100421"/>
    <lineage>
        <taxon>Viruses</taxon>
        <taxon>Duplodnaviria</taxon>
        <taxon>Heunggongvirae</taxon>
        <taxon>Uroviricota</taxon>
        <taxon>Caudoviricetes</taxon>
        <taxon>Peduoviridae</taxon>
        <taxon>Maltschvirus</taxon>
        <taxon>Maltschvirus maltsch</taxon>
    </lineage>
</organism>
<evidence type="ECO:0000313" key="10">
    <source>
        <dbReference type="EMBL" id="CAB5226827.1"/>
    </source>
</evidence>
<keyword evidence="1" id="KW-1194">Viral DNA replication</keyword>
<dbReference type="SMART" id="SM00482">
    <property type="entry name" value="POLAc"/>
    <property type="match status" value="1"/>
</dbReference>
<dbReference type="InterPro" id="IPR001098">
    <property type="entry name" value="DNA-dir_DNA_pol_A_palm_dom"/>
</dbReference>
<keyword evidence="6" id="KW-0378">Hydrolase</keyword>
<dbReference type="Pfam" id="PF00476">
    <property type="entry name" value="DNA_pol_A"/>
    <property type="match status" value="1"/>
</dbReference>
<dbReference type="EMBL" id="LR796643">
    <property type="protein sequence ID" value="CAB4155556.1"/>
    <property type="molecule type" value="Genomic_DNA"/>
</dbReference>
<dbReference type="SUPFAM" id="SSF56672">
    <property type="entry name" value="DNA/RNA polymerases"/>
    <property type="match status" value="1"/>
</dbReference>
<dbReference type="EMBL" id="LR797024">
    <property type="protein sequence ID" value="CAB4180964.1"/>
    <property type="molecule type" value="Genomic_DNA"/>
</dbReference>
<dbReference type="GO" id="GO:0003887">
    <property type="term" value="F:DNA-directed DNA polymerase activity"/>
    <property type="evidence" value="ECO:0007669"/>
    <property type="project" value="InterPro"/>
</dbReference>
<dbReference type="GO" id="GO:0003677">
    <property type="term" value="F:DNA binding"/>
    <property type="evidence" value="ECO:0007669"/>
    <property type="project" value="InterPro"/>
</dbReference>
<reference evidence="6" key="1">
    <citation type="submission" date="2020-05" db="EMBL/GenBank/DDBJ databases">
        <authorList>
            <person name="Chiriac C."/>
            <person name="Salcher M."/>
            <person name="Ghai R."/>
            <person name="Kavagutti S V."/>
        </authorList>
    </citation>
    <scope>NUCLEOTIDE SEQUENCE</scope>
</reference>
<protein>
    <submittedName>
        <fullName evidence="6">PolA DNA polymerase I - 3'-5' exonuclease and polymerase domains</fullName>
    </submittedName>
</protein>
<dbReference type="InterPro" id="IPR012337">
    <property type="entry name" value="RNaseH-like_sf"/>
</dbReference>
<gene>
    <name evidence="6" type="ORF">UFOVP1058_7</name>
    <name evidence="7" type="ORF">UFOVP1289_31</name>
    <name evidence="8" type="ORF">UFOVP1410_55</name>
    <name evidence="10" type="ORF">UFOVP1514_46</name>
    <name evidence="9" type="ORF">UFOVP1642_58</name>
    <name evidence="3" type="ORF">UFOVP656_4</name>
    <name evidence="4" type="ORF">UFOVP857_26</name>
    <name evidence="5" type="ORF">UFOVP879_20</name>
</gene>
<dbReference type="GO" id="GO:0006261">
    <property type="term" value="P:DNA-templated DNA replication"/>
    <property type="evidence" value="ECO:0007669"/>
    <property type="project" value="InterPro"/>
</dbReference>